<accession>A0A917A9E9</accession>
<name>A0A917A9E9_9STRE</name>
<gene>
    <name evidence="1" type="ORF">GCM10011510_16620</name>
</gene>
<proteinExistence type="predicted"/>
<dbReference type="OrthoDB" id="2219731at2"/>
<keyword evidence="2" id="KW-1185">Reference proteome</keyword>
<evidence type="ECO:0000313" key="1">
    <source>
        <dbReference type="EMBL" id="GGE35936.1"/>
    </source>
</evidence>
<dbReference type="AlphaFoldDB" id="A0A917A9E9"/>
<organism evidence="1 2">
    <name type="scientific">Streptococcus himalayensis</name>
    <dbReference type="NCBI Taxonomy" id="1888195"/>
    <lineage>
        <taxon>Bacteria</taxon>
        <taxon>Bacillati</taxon>
        <taxon>Bacillota</taxon>
        <taxon>Bacilli</taxon>
        <taxon>Lactobacillales</taxon>
        <taxon>Streptococcaceae</taxon>
        <taxon>Streptococcus</taxon>
    </lineage>
</organism>
<dbReference type="Proteomes" id="UP000660801">
    <property type="component" value="Unassembled WGS sequence"/>
</dbReference>
<evidence type="ECO:0000313" key="2">
    <source>
        <dbReference type="Proteomes" id="UP000660801"/>
    </source>
</evidence>
<dbReference type="RefSeq" id="WP_068992667.1">
    <property type="nucleotide sequence ID" value="NZ_BMJN01000036.1"/>
</dbReference>
<sequence>MKEMQMEDKELLRQLDRPIWMQGLGSSLYIYWTKKAYEDNRTFWKDAAPHAFHFGIALDVFLRDSGKESLVLIGYQDQAINWQKTELQHLEDKIDSFCILFAVKNQQLSYQQAVQLLQTKEVYFLETAKHQPVQLQRQTGEEFYPAIPCFLSRESAKEFQSEEEEIIKPLRLHQLARLSQQPILLEPDKPYGIEVQPFS</sequence>
<reference evidence="1" key="2">
    <citation type="submission" date="2020-09" db="EMBL/GenBank/DDBJ databases">
        <authorList>
            <person name="Sun Q."/>
            <person name="Zhou Y."/>
        </authorList>
    </citation>
    <scope>NUCLEOTIDE SEQUENCE</scope>
    <source>
        <strain evidence="1">CGMCC 1.15533</strain>
    </source>
</reference>
<dbReference type="EMBL" id="BMJN01000036">
    <property type="protein sequence ID" value="GGE35936.1"/>
    <property type="molecule type" value="Genomic_DNA"/>
</dbReference>
<comment type="caution">
    <text evidence="1">The sequence shown here is derived from an EMBL/GenBank/DDBJ whole genome shotgun (WGS) entry which is preliminary data.</text>
</comment>
<protein>
    <submittedName>
        <fullName evidence="1">Uncharacterized protein</fullName>
    </submittedName>
</protein>
<reference evidence="1" key="1">
    <citation type="journal article" date="2014" name="Int. J. Syst. Evol. Microbiol.">
        <title>Complete genome sequence of Corynebacterium casei LMG S-19264T (=DSM 44701T), isolated from a smear-ripened cheese.</title>
        <authorList>
            <consortium name="US DOE Joint Genome Institute (JGI-PGF)"/>
            <person name="Walter F."/>
            <person name="Albersmeier A."/>
            <person name="Kalinowski J."/>
            <person name="Ruckert C."/>
        </authorList>
    </citation>
    <scope>NUCLEOTIDE SEQUENCE</scope>
    <source>
        <strain evidence="1">CGMCC 1.15533</strain>
    </source>
</reference>